<organism evidence="10 11">
    <name type="scientific">Dioszegia hungarica</name>
    <dbReference type="NCBI Taxonomy" id="4972"/>
    <lineage>
        <taxon>Eukaryota</taxon>
        <taxon>Fungi</taxon>
        <taxon>Dikarya</taxon>
        <taxon>Basidiomycota</taxon>
        <taxon>Agaricomycotina</taxon>
        <taxon>Tremellomycetes</taxon>
        <taxon>Tremellales</taxon>
        <taxon>Bulleribasidiaceae</taxon>
        <taxon>Dioszegia</taxon>
    </lineage>
</organism>
<dbReference type="PANTHER" id="PTHR42699:SF1">
    <property type="entry name" value="CYSTATHIONINE GAMMA-SYNTHASE-RELATED"/>
    <property type="match status" value="1"/>
</dbReference>
<dbReference type="GeneID" id="77728367"/>
<dbReference type="EMBL" id="JAKWFO010000014">
    <property type="protein sequence ID" value="KAI9632491.1"/>
    <property type="molecule type" value="Genomic_DNA"/>
</dbReference>
<evidence type="ECO:0000256" key="1">
    <source>
        <dbReference type="ARBA" id="ARBA00001933"/>
    </source>
</evidence>
<evidence type="ECO:0000256" key="3">
    <source>
        <dbReference type="ARBA" id="ARBA00022898"/>
    </source>
</evidence>
<dbReference type="InterPro" id="IPR015422">
    <property type="entry name" value="PyrdxlP-dep_Trfase_small"/>
</dbReference>
<dbReference type="EC" id="2.5.1.48" evidence="7"/>
<name>A0AA38LTE0_9TREE</name>
<keyword evidence="11" id="KW-1185">Reference proteome</keyword>
<dbReference type="InterPro" id="IPR015421">
    <property type="entry name" value="PyrdxlP-dep_Trfase_major"/>
</dbReference>
<comment type="caution">
    <text evidence="10">The sequence shown here is derived from an EMBL/GenBank/DDBJ whole genome shotgun (WGS) entry which is preliminary data.</text>
</comment>
<keyword evidence="3" id="KW-0663">Pyridoxal phosphate</keyword>
<dbReference type="GO" id="GO:0030170">
    <property type="term" value="F:pyridoxal phosphate binding"/>
    <property type="evidence" value="ECO:0007669"/>
    <property type="project" value="InterPro"/>
</dbReference>
<dbReference type="Gene3D" id="3.90.1150.10">
    <property type="entry name" value="Aspartate Aminotransferase, domain 1"/>
    <property type="match status" value="1"/>
</dbReference>
<dbReference type="SUPFAM" id="SSF53383">
    <property type="entry name" value="PLP-dependent transferases"/>
    <property type="match status" value="1"/>
</dbReference>
<gene>
    <name evidence="10" type="ORF">MKK02DRAFT_35373</name>
</gene>
<proteinExistence type="predicted"/>
<dbReference type="GO" id="GO:0019346">
    <property type="term" value="P:transsulfuration"/>
    <property type="evidence" value="ECO:0007669"/>
    <property type="project" value="InterPro"/>
</dbReference>
<feature type="compositionally biased region" description="Basic and acidic residues" evidence="9">
    <location>
        <begin position="244"/>
        <end position="255"/>
    </location>
</feature>
<feature type="compositionally biased region" description="Low complexity" evidence="9">
    <location>
        <begin position="223"/>
        <end position="239"/>
    </location>
</feature>
<evidence type="ECO:0000256" key="4">
    <source>
        <dbReference type="ARBA" id="ARBA00051441"/>
    </source>
</evidence>
<dbReference type="Gene3D" id="3.40.640.10">
    <property type="entry name" value="Type I PLP-dependent aspartate aminotransferase-like (Major domain)"/>
    <property type="match status" value="1"/>
</dbReference>
<evidence type="ECO:0000256" key="8">
    <source>
        <dbReference type="ARBA" id="ARBA00083849"/>
    </source>
</evidence>
<accession>A0AA38LTE0</accession>
<dbReference type="Proteomes" id="UP001164286">
    <property type="component" value="Unassembled WGS sequence"/>
</dbReference>
<dbReference type="PANTHER" id="PTHR42699">
    <property type="match status" value="1"/>
</dbReference>
<dbReference type="FunFam" id="3.40.640.10:FF:000094">
    <property type="entry name" value="Probable cystathionine gamma-synthase"/>
    <property type="match status" value="1"/>
</dbReference>
<dbReference type="GO" id="GO:0003962">
    <property type="term" value="F:cystathionine gamma-synthase activity"/>
    <property type="evidence" value="ECO:0007669"/>
    <property type="project" value="UniProtKB-EC"/>
</dbReference>
<dbReference type="AlphaFoldDB" id="A0AA38LTE0"/>
<evidence type="ECO:0000313" key="10">
    <source>
        <dbReference type="EMBL" id="KAI9632491.1"/>
    </source>
</evidence>
<feature type="region of interest" description="Disordered" evidence="9">
    <location>
        <begin position="206"/>
        <end position="255"/>
    </location>
</feature>
<evidence type="ECO:0000256" key="6">
    <source>
        <dbReference type="ARBA" id="ARBA00060510"/>
    </source>
</evidence>
<comment type="pathway">
    <text evidence="6">Amino-acid biosynthesis; L-methionine biosynthesis via de novo pathway; L-cystathionine from O-succinyl-L-homoserine: step 1/1.</text>
</comment>
<dbReference type="InterPro" id="IPR015424">
    <property type="entry name" value="PyrdxlP-dep_Trfase"/>
</dbReference>
<evidence type="ECO:0000256" key="2">
    <source>
        <dbReference type="ARBA" id="ARBA00022679"/>
    </source>
</evidence>
<comment type="cofactor">
    <cofactor evidence="1">
        <name>pyridoxal 5'-phosphate</name>
        <dbReference type="ChEBI" id="CHEBI:597326"/>
    </cofactor>
</comment>
<protein>
    <recommendedName>
        <fullName evidence="7">cystathionine gamma-synthase</fullName>
        <ecNumber evidence="7">2.5.1.48</ecNumber>
    </recommendedName>
    <alternativeName>
        <fullName evidence="8">O-succinylhomoserine (thiol)-lyase</fullName>
    </alternativeName>
</protein>
<dbReference type="InterPro" id="IPR000277">
    <property type="entry name" value="Cys/Met-Metab_PyrdxlP-dep_enz"/>
</dbReference>
<evidence type="ECO:0000256" key="7">
    <source>
        <dbReference type="ARBA" id="ARBA00066530"/>
    </source>
</evidence>
<reference evidence="10" key="1">
    <citation type="journal article" date="2022" name="G3 (Bethesda)">
        <title>High quality genome of the basidiomycete yeast Dioszegia hungarica PDD-24b-2 isolated from cloud water.</title>
        <authorList>
            <person name="Jarrige D."/>
            <person name="Haridas S."/>
            <person name="Bleykasten-Grosshans C."/>
            <person name="Joly M."/>
            <person name="Nadalig T."/>
            <person name="Sancelme M."/>
            <person name="Vuilleumier S."/>
            <person name="Grigoriev I.V."/>
            <person name="Amato P."/>
            <person name="Bringel F."/>
        </authorList>
    </citation>
    <scope>NUCLEOTIDE SEQUENCE</scope>
    <source>
        <strain evidence="10">PDD-24b-2</strain>
    </source>
</reference>
<dbReference type="InterPro" id="IPR051750">
    <property type="entry name" value="Trans-sulfuration_enzymes"/>
</dbReference>
<dbReference type="Pfam" id="PF01053">
    <property type="entry name" value="Cys_Met_Meta_PP"/>
    <property type="match status" value="1"/>
</dbReference>
<evidence type="ECO:0000313" key="11">
    <source>
        <dbReference type="Proteomes" id="UP001164286"/>
    </source>
</evidence>
<dbReference type="FunFam" id="3.90.1150.10:FF:000063">
    <property type="entry name" value="Probable cystathionine gamma-synthase"/>
    <property type="match status" value="1"/>
</dbReference>
<evidence type="ECO:0000256" key="9">
    <source>
        <dbReference type="SAM" id="MobiDB-lite"/>
    </source>
</evidence>
<keyword evidence="2" id="KW-0808">Transferase</keyword>
<comment type="function">
    <text evidence="5">Catalyzes the formation of L-cystathionine from O-succinyl-L-homoserine (OSHS) and L-cysteine, via a gamma-replacement reaction. In the absence of thiol, catalyzes gamma-elimination to form 2-oxobutanoate, succinate and ammonia.</text>
</comment>
<sequence length="666" mass="72608">MIATQRASEAIPLGSSVPALTPHAISVSLPTWRDNVGYEEGDKRVVDRMETGYPRFFIHRSIQKLAALCVAKFGRPDELCILLPSPQVAAEGRDFLANQKPSLPARIVEFVICPSLTLPSSPTTPLDSSVSSLSISDAAPATGVDLIELQILLFDKAHWAFAKAFWQHTGDGISSRTAERALSFLGEAPAGVAPDPATGAALEKQGKNATINWKNNRHYGRKTPSISTPSSSTPSFTPAPQRPDPPKRPVEERIADENLTPDLTTYLEERYGRNLPLFNAHLAKHALKRRIAGGLLPSDEGFGAVADIQRGGGDGKKAVREEDVYLYPTGMSAIWHAHDIVRRARRAEGKPEGESVCYGFPYTDTLKILQKWGDGCHFLGRGGPDDVDALAEVCAKAETPILSLFCEFPSNPLLTSPDLVRLRKLADQYGFAIVIDETIGNFINVEVVQFADVVVSSLSKIFSGDANVMGGSLVLNPNGPLYTKLQTVMTSSYEDNYFPEDSVYMERNSRDYRGRIKRINDNTYALTSLLHSRSLRDDSSSSTGKAVKRVYYPRYQTPEIFHQARRTPTLGEGGYGGLFSLTFTSAKASEAFFDNLQCAKGPSLGTAFTLACPYTILAHYFELDWAAGYGVEANLVRVSVGEEDIETLKEWFGAAVDAAEAAVGDA</sequence>
<evidence type="ECO:0000256" key="5">
    <source>
        <dbReference type="ARBA" id="ARBA00058439"/>
    </source>
</evidence>
<comment type="catalytic activity">
    <reaction evidence="4">
        <text>O-succinyl-L-homoserine + L-cysteine = L,L-cystathionine + succinate + H(+)</text>
        <dbReference type="Rhea" id="RHEA:20397"/>
        <dbReference type="ChEBI" id="CHEBI:15378"/>
        <dbReference type="ChEBI" id="CHEBI:30031"/>
        <dbReference type="ChEBI" id="CHEBI:35235"/>
        <dbReference type="ChEBI" id="CHEBI:57661"/>
        <dbReference type="ChEBI" id="CHEBI:58161"/>
        <dbReference type="EC" id="2.5.1.48"/>
    </reaction>
</comment>
<dbReference type="RefSeq" id="XP_052942268.1">
    <property type="nucleotide sequence ID" value="XM_053089162.1"/>
</dbReference>